<dbReference type="Proteomes" id="UP000050398">
    <property type="component" value="Unassembled WGS sequence"/>
</dbReference>
<dbReference type="PANTHER" id="PTHR36852">
    <property type="entry name" value="PROTEIN GVPL 2"/>
    <property type="match status" value="1"/>
</dbReference>
<evidence type="ECO:0000256" key="3">
    <source>
        <dbReference type="ARBA" id="ARBA00035643"/>
    </source>
</evidence>
<dbReference type="OrthoDB" id="146444at2"/>
<accession>A0A0P6WBH7</accession>
<comment type="caution">
    <text evidence="4">The sequence shown here is derived from an EMBL/GenBank/DDBJ whole genome shotgun (WGS) entry which is preliminary data.</text>
</comment>
<dbReference type="InterPro" id="IPR009430">
    <property type="entry name" value="GvpL/GvpF"/>
</dbReference>
<evidence type="ECO:0000256" key="1">
    <source>
        <dbReference type="ARBA" id="ARBA00022987"/>
    </source>
</evidence>
<dbReference type="GO" id="GO:0031411">
    <property type="term" value="C:gas vesicle"/>
    <property type="evidence" value="ECO:0007669"/>
    <property type="project" value="UniProtKB-SubCell"/>
</dbReference>
<evidence type="ECO:0000313" key="5">
    <source>
        <dbReference type="Proteomes" id="UP000050398"/>
    </source>
</evidence>
<proteinExistence type="inferred from homology"/>
<comment type="subcellular location">
    <subcellularLocation>
        <location evidence="2">Gas vesicle</location>
    </subcellularLocation>
</comment>
<comment type="similarity">
    <text evidence="3">Belongs to the gas vesicle GvpF/GvpL family.</text>
</comment>
<evidence type="ECO:0000313" key="4">
    <source>
        <dbReference type="EMBL" id="KPL58209.1"/>
    </source>
</evidence>
<dbReference type="GO" id="GO:0031412">
    <property type="term" value="P:gas vesicle organization"/>
    <property type="evidence" value="ECO:0007669"/>
    <property type="project" value="InterPro"/>
</dbReference>
<keyword evidence="1" id="KW-0304">Gas vesicle</keyword>
<dbReference type="PATRIC" id="fig|218284.4.peg.1817"/>
<organism evidence="4 5">
    <name type="scientific">Rossellomorea vietnamensis</name>
    <dbReference type="NCBI Taxonomy" id="218284"/>
    <lineage>
        <taxon>Bacteria</taxon>
        <taxon>Bacillati</taxon>
        <taxon>Bacillota</taxon>
        <taxon>Bacilli</taxon>
        <taxon>Bacillales</taxon>
        <taxon>Bacillaceae</taxon>
        <taxon>Rossellomorea</taxon>
    </lineage>
</organism>
<protein>
    <submittedName>
        <fullName evidence="4">Gas vesicle protein GvpL</fullName>
    </submittedName>
</protein>
<dbReference type="PANTHER" id="PTHR36852:SF1">
    <property type="entry name" value="PROTEIN GVPL 2"/>
    <property type="match status" value="1"/>
</dbReference>
<sequence length="268" mass="31291">MSDLLYLYGLIPRKEANENSLPSMKGFDGESELYTIEIGEVTAVVCDLPSNEYSEESIKDKVDNDMDWLQEKAFHHHETVLMVSKLYTIIPLKFCTLYKNEDSLKSTIEGNRNKLETTFEQLDGNEEWNVKIYCDDKLLKEQVSENNPSIEAKRKEISELPKGRQFFEKKKIDQLIDRELENEKNRLCEEVHEKLKEHSLHGNIKKNWSKDVTGRQEHMAWNSVFLLPAAKVDEFVEEIKQYEEELGHAGWKIEASGPWPPYHFSSFS</sequence>
<dbReference type="EMBL" id="LIXZ01000018">
    <property type="protein sequence ID" value="KPL58209.1"/>
    <property type="molecule type" value="Genomic_DNA"/>
</dbReference>
<dbReference type="Pfam" id="PF06386">
    <property type="entry name" value="GvpL_GvpF"/>
    <property type="match status" value="1"/>
</dbReference>
<gene>
    <name evidence="4" type="ORF">AM506_17990</name>
</gene>
<dbReference type="eggNOG" id="ENOG5032RKP">
    <property type="taxonomic scope" value="Bacteria"/>
</dbReference>
<reference evidence="4 5" key="1">
    <citation type="submission" date="2015-08" db="EMBL/GenBank/DDBJ databases">
        <title>Draft Genome Sequence of Bacillus vietnamensis UCD-SED5.</title>
        <authorList>
            <person name="Lee R.D."/>
            <person name="Jospin G."/>
            <person name="Lang J.M."/>
            <person name="Coil D.A."/>
            <person name="Eisen J.A."/>
        </authorList>
    </citation>
    <scope>NUCLEOTIDE SEQUENCE [LARGE SCALE GENOMIC DNA]</scope>
    <source>
        <strain evidence="4 5">UCD-SED5</strain>
    </source>
</reference>
<name>A0A0P6WBH7_9BACI</name>
<evidence type="ECO:0000256" key="2">
    <source>
        <dbReference type="ARBA" id="ARBA00035108"/>
    </source>
</evidence>
<dbReference type="RefSeq" id="WP_060674011.1">
    <property type="nucleotide sequence ID" value="NZ_LIXZ01000018.1"/>
</dbReference>
<dbReference type="AlphaFoldDB" id="A0A0P6WBH7"/>